<evidence type="ECO:0000313" key="1">
    <source>
        <dbReference type="EMBL" id="XAM19008.1"/>
    </source>
</evidence>
<evidence type="ECO:0000313" key="2">
    <source>
        <dbReference type="Proteomes" id="UP001434737"/>
    </source>
</evidence>
<dbReference type="RefSeq" id="WP_343354210.1">
    <property type="nucleotide sequence ID" value="NZ_CP145316.1"/>
</dbReference>
<sequence length="57" mass="6407">MQTQISLKLIPELSQLSKAIDKITKDTTQSLSKSLEEPIKKLNDKLKNELNIGKALQ</sequence>
<gene>
    <name evidence="1" type="ORF">V3I05_04850</name>
</gene>
<protein>
    <submittedName>
        <fullName evidence="1">Uncharacterized protein</fullName>
    </submittedName>
</protein>
<proteinExistence type="predicted"/>
<dbReference type="Proteomes" id="UP001434737">
    <property type="component" value="Chromosome"/>
</dbReference>
<organism evidence="1 2">
    <name type="scientific">Helicobacter mastomyrinus</name>
    <dbReference type="NCBI Taxonomy" id="287948"/>
    <lineage>
        <taxon>Bacteria</taxon>
        <taxon>Pseudomonadati</taxon>
        <taxon>Campylobacterota</taxon>
        <taxon>Epsilonproteobacteria</taxon>
        <taxon>Campylobacterales</taxon>
        <taxon>Helicobacteraceae</taxon>
        <taxon>Helicobacter</taxon>
    </lineage>
</organism>
<dbReference type="EMBL" id="CP145316">
    <property type="protein sequence ID" value="XAM19008.1"/>
    <property type="molecule type" value="Genomic_DNA"/>
</dbReference>
<name>A0ABZ3FA35_9HELI</name>
<accession>A0ABZ3FA35</accession>
<keyword evidence="2" id="KW-1185">Reference proteome</keyword>
<reference evidence="1 2" key="1">
    <citation type="submission" date="2024-02" db="EMBL/GenBank/DDBJ databases">
        <title>Genome and pathogenicity analysis of Helicobacter mastomyrinus isolated from mice.</title>
        <authorList>
            <person name="Zhu L."/>
        </authorList>
    </citation>
    <scope>NUCLEOTIDE SEQUENCE [LARGE SCALE GENOMIC DNA]</scope>
    <source>
        <strain evidence="1 2">Hm-17</strain>
    </source>
</reference>